<comment type="subcellular location">
    <subcellularLocation>
        <location evidence="11">Cell membrane</location>
        <topology evidence="11">Peripheral membrane protein</topology>
    </subcellularLocation>
    <subcellularLocation>
        <location evidence="2">Membrane</location>
    </subcellularLocation>
</comment>
<dbReference type="InterPro" id="IPR005720">
    <property type="entry name" value="Dihydroorotate_DH_cat"/>
</dbReference>
<dbReference type="Gene3D" id="3.20.20.70">
    <property type="entry name" value="Aldolase class I"/>
    <property type="match status" value="1"/>
</dbReference>
<dbReference type="Proteomes" id="UP001596096">
    <property type="component" value="Unassembled WGS sequence"/>
</dbReference>
<evidence type="ECO:0000313" key="15">
    <source>
        <dbReference type="Proteomes" id="UP001596096"/>
    </source>
</evidence>
<gene>
    <name evidence="11" type="primary">pyrD</name>
    <name evidence="14" type="ORF">ACFPUY_00245</name>
</gene>
<name>A0ABW1BL49_9ACTN</name>
<comment type="caution">
    <text evidence="14">The sequence shown here is derived from an EMBL/GenBank/DDBJ whole genome shotgun (WGS) entry which is preliminary data.</text>
</comment>
<feature type="binding site" evidence="11">
    <location>
        <position position="179"/>
    </location>
    <ligand>
        <name>substrate</name>
    </ligand>
</feature>
<feature type="binding site" evidence="11">
    <location>
        <position position="220"/>
    </location>
    <ligand>
        <name>FMN</name>
        <dbReference type="ChEBI" id="CHEBI:58210"/>
    </ligand>
</feature>
<keyword evidence="6 11" id="KW-0288">FMN</keyword>
<dbReference type="SUPFAM" id="SSF51395">
    <property type="entry name" value="FMN-linked oxidoreductases"/>
    <property type="match status" value="1"/>
</dbReference>
<evidence type="ECO:0000256" key="9">
    <source>
        <dbReference type="ARBA" id="ARBA00023136"/>
    </source>
</evidence>
<keyword evidence="5 11" id="KW-0285">Flavoprotein</keyword>
<dbReference type="CDD" id="cd04738">
    <property type="entry name" value="DHOD_2_like"/>
    <property type="match status" value="1"/>
</dbReference>
<evidence type="ECO:0000256" key="1">
    <source>
        <dbReference type="ARBA" id="ARBA00003125"/>
    </source>
</evidence>
<dbReference type="RefSeq" id="WP_308249054.1">
    <property type="nucleotide sequence ID" value="NZ_JAHKRN010000027.1"/>
</dbReference>
<sequence>MMYRLVFTQVLRRFDAEAVHHRTVRGLALVARLPLLKRLLHRALAPHDPALRITAFGVHFPGPLGLAAGFDKDAACAEAVAALGFSHVEVGTITAHAQPGNPRPRLFRLVRERAVVNRMGFNNAGAPAAARRLRRTRGVPAVVGVNIGKTKVVPESEAAADYVTSAKELAPSADYLVVNVSSPNTPGLRDLQAVSLLRPLLTAVKEVCDSTPRRTPLLVKIAPDLADDDVDAVADLALELGLDGIIATNTTIAHDGPTGGLSGRPLKARSLEVLRRLRARVGDRLTLVSVGGVEDVDDVWERLLAGATLVQGYTGWIYGGPLWASRIHRQLSRRIRRHRLTSITAIIGRTAPADSRRTDPGSGEIGRATSGSAATDRTDPGSGEIGRAAPDSAEAGRTVSDDSR</sequence>
<keyword evidence="8 11" id="KW-0560">Oxidoreductase</keyword>
<dbReference type="InterPro" id="IPR013785">
    <property type="entry name" value="Aldolase_TIM"/>
</dbReference>
<reference evidence="15" key="1">
    <citation type="journal article" date="2019" name="Int. J. Syst. Evol. Microbiol.">
        <title>The Global Catalogue of Microorganisms (GCM) 10K type strain sequencing project: providing services to taxonomists for standard genome sequencing and annotation.</title>
        <authorList>
            <consortium name="The Broad Institute Genomics Platform"/>
            <consortium name="The Broad Institute Genome Sequencing Center for Infectious Disease"/>
            <person name="Wu L."/>
            <person name="Ma J."/>
        </authorList>
    </citation>
    <scope>NUCLEOTIDE SEQUENCE [LARGE SCALE GENOMIC DNA]</scope>
    <source>
        <strain evidence="15">CGMCC 4.7106</strain>
    </source>
</reference>
<feature type="binding site" evidence="11">
    <location>
        <position position="146"/>
    </location>
    <ligand>
        <name>FMN</name>
        <dbReference type="ChEBI" id="CHEBI:58210"/>
    </ligand>
</feature>
<comment type="subunit">
    <text evidence="11">Monomer.</text>
</comment>
<dbReference type="PROSITE" id="PS00912">
    <property type="entry name" value="DHODEHASE_2"/>
    <property type="match status" value="1"/>
</dbReference>
<feature type="binding site" evidence="11">
    <location>
        <position position="92"/>
    </location>
    <ligand>
        <name>FMN</name>
        <dbReference type="ChEBI" id="CHEBI:58210"/>
    </ligand>
</feature>
<organism evidence="14 15">
    <name type="scientific">Nonomuraea harbinensis</name>
    <dbReference type="NCBI Taxonomy" id="1286938"/>
    <lineage>
        <taxon>Bacteria</taxon>
        <taxon>Bacillati</taxon>
        <taxon>Actinomycetota</taxon>
        <taxon>Actinomycetes</taxon>
        <taxon>Streptosporangiales</taxon>
        <taxon>Streptosporangiaceae</taxon>
        <taxon>Nonomuraea</taxon>
    </lineage>
</organism>
<feature type="binding site" evidence="11">
    <location>
        <position position="263"/>
    </location>
    <ligand>
        <name>FMN</name>
        <dbReference type="ChEBI" id="CHEBI:58210"/>
    </ligand>
</feature>
<feature type="binding site" evidence="11">
    <location>
        <begin position="249"/>
        <end position="250"/>
    </location>
    <ligand>
        <name>substrate</name>
    </ligand>
</feature>
<feature type="binding site" evidence="11">
    <location>
        <position position="179"/>
    </location>
    <ligand>
        <name>FMN</name>
        <dbReference type="ChEBI" id="CHEBI:58210"/>
    </ligand>
</feature>
<keyword evidence="15" id="KW-1185">Reference proteome</keyword>
<comment type="pathway">
    <text evidence="3 11">Pyrimidine metabolism; UMP biosynthesis via de novo pathway; orotate from (S)-dihydroorotate (quinone route): step 1/1.</text>
</comment>
<protein>
    <recommendedName>
        <fullName evidence="11">Dihydroorotate dehydrogenase (quinone)</fullName>
        <ecNumber evidence="11">1.3.5.2</ecNumber>
    </recommendedName>
    <alternativeName>
        <fullName evidence="11">DHOdehase</fullName>
        <shortName evidence="11">DHOD</shortName>
        <shortName evidence="11">DHODase</shortName>
    </alternativeName>
    <alternativeName>
        <fullName evidence="11">Dihydroorotate oxidase</fullName>
    </alternativeName>
</protein>
<keyword evidence="9 11" id="KW-0472">Membrane</keyword>
<evidence type="ECO:0000256" key="7">
    <source>
        <dbReference type="ARBA" id="ARBA00022975"/>
    </source>
</evidence>
<feature type="binding site" evidence="11">
    <location>
        <position position="292"/>
    </location>
    <ligand>
        <name>FMN</name>
        <dbReference type="ChEBI" id="CHEBI:58210"/>
    </ligand>
</feature>
<dbReference type="NCBIfam" id="TIGR01036">
    <property type="entry name" value="pyrD_sub2"/>
    <property type="match status" value="1"/>
</dbReference>
<comment type="catalytic activity">
    <reaction evidence="10 11">
        <text>(S)-dihydroorotate + a quinone = orotate + a quinol</text>
        <dbReference type="Rhea" id="RHEA:30187"/>
        <dbReference type="ChEBI" id="CHEBI:24646"/>
        <dbReference type="ChEBI" id="CHEBI:30839"/>
        <dbReference type="ChEBI" id="CHEBI:30864"/>
        <dbReference type="ChEBI" id="CHEBI:132124"/>
        <dbReference type="EC" id="1.3.5.2"/>
    </reaction>
</comment>
<evidence type="ECO:0000256" key="5">
    <source>
        <dbReference type="ARBA" id="ARBA00022630"/>
    </source>
</evidence>
<feature type="binding site" evidence="11">
    <location>
        <position position="248"/>
    </location>
    <ligand>
        <name>FMN</name>
        <dbReference type="ChEBI" id="CHEBI:58210"/>
    </ligand>
</feature>
<feature type="region of interest" description="Disordered" evidence="12">
    <location>
        <begin position="349"/>
        <end position="404"/>
    </location>
</feature>
<evidence type="ECO:0000256" key="2">
    <source>
        <dbReference type="ARBA" id="ARBA00004370"/>
    </source>
</evidence>
<dbReference type="PANTHER" id="PTHR48109">
    <property type="entry name" value="DIHYDROOROTATE DEHYDROGENASE (QUINONE), MITOCHONDRIAL-RELATED"/>
    <property type="match status" value="1"/>
</dbReference>
<feature type="binding site" evidence="11">
    <location>
        <begin position="313"/>
        <end position="314"/>
    </location>
    <ligand>
        <name>FMN</name>
        <dbReference type="ChEBI" id="CHEBI:58210"/>
    </ligand>
</feature>
<evidence type="ECO:0000256" key="10">
    <source>
        <dbReference type="ARBA" id="ARBA00048639"/>
    </source>
</evidence>
<comment type="similarity">
    <text evidence="4 11">Belongs to the dihydroorotate dehydrogenase family. Type 2 subfamily.</text>
</comment>
<dbReference type="Pfam" id="PF01180">
    <property type="entry name" value="DHO_dh"/>
    <property type="match status" value="1"/>
</dbReference>
<dbReference type="GO" id="GO:0106430">
    <property type="term" value="F:dihydroorotate dehydrogenase (quinone) activity"/>
    <property type="evidence" value="ECO:0007669"/>
    <property type="project" value="UniProtKB-EC"/>
</dbReference>
<dbReference type="InterPro" id="IPR001295">
    <property type="entry name" value="Dihydroorotate_DH_CS"/>
</dbReference>
<accession>A0ABW1BL49</accession>
<feature type="domain" description="Dihydroorotate dehydrogenase catalytic" evidence="13">
    <location>
        <begin position="51"/>
        <end position="334"/>
    </location>
</feature>
<dbReference type="HAMAP" id="MF_00225">
    <property type="entry name" value="DHO_dh_type2"/>
    <property type="match status" value="1"/>
</dbReference>
<dbReference type="NCBIfam" id="NF003648">
    <property type="entry name" value="PRK05286.2-1"/>
    <property type="match status" value="1"/>
</dbReference>
<comment type="cofactor">
    <cofactor evidence="11">
        <name>FMN</name>
        <dbReference type="ChEBI" id="CHEBI:58210"/>
    </cofactor>
    <text evidence="11">Binds 1 FMN per subunit.</text>
</comment>
<proteinExistence type="inferred from homology"/>
<dbReference type="PROSITE" id="PS00911">
    <property type="entry name" value="DHODEHASE_1"/>
    <property type="match status" value="1"/>
</dbReference>
<keyword evidence="11" id="KW-1003">Cell membrane</keyword>
<evidence type="ECO:0000256" key="8">
    <source>
        <dbReference type="ARBA" id="ARBA00023002"/>
    </source>
</evidence>
<feature type="binding site" evidence="11">
    <location>
        <begin position="68"/>
        <end position="72"/>
    </location>
    <ligand>
        <name>FMN</name>
        <dbReference type="ChEBI" id="CHEBI:58210"/>
    </ligand>
</feature>
<keyword evidence="7 11" id="KW-0665">Pyrimidine biosynthesis</keyword>
<evidence type="ECO:0000256" key="4">
    <source>
        <dbReference type="ARBA" id="ARBA00005359"/>
    </source>
</evidence>
<dbReference type="EMBL" id="JBHSNW010000001">
    <property type="protein sequence ID" value="MFC5813494.1"/>
    <property type="molecule type" value="Genomic_DNA"/>
</dbReference>
<comment type="function">
    <text evidence="1 11">Catalyzes the conversion of dihydroorotate to orotate with quinone as electron acceptor.</text>
</comment>
<dbReference type="InterPro" id="IPR050074">
    <property type="entry name" value="DHO_dehydrogenase"/>
</dbReference>
<evidence type="ECO:0000313" key="14">
    <source>
        <dbReference type="EMBL" id="MFC5813494.1"/>
    </source>
</evidence>
<evidence type="ECO:0000256" key="6">
    <source>
        <dbReference type="ARBA" id="ARBA00022643"/>
    </source>
</evidence>
<dbReference type="NCBIfam" id="NF003645">
    <property type="entry name" value="PRK05286.1-2"/>
    <property type="match status" value="1"/>
</dbReference>
<dbReference type="NCBIfam" id="NF003652">
    <property type="entry name" value="PRK05286.2-5"/>
    <property type="match status" value="1"/>
</dbReference>
<evidence type="ECO:0000256" key="12">
    <source>
        <dbReference type="SAM" id="MobiDB-lite"/>
    </source>
</evidence>
<feature type="active site" description="Nucleophile" evidence="11">
    <location>
        <position position="182"/>
    </location>
</feature>
<dbReference type="InterPro" id="IPR005719">
    <property type="entry name" value="Dihydroorotate_DH_2"/>
</dbReference>
<feature type="binding site" evidence="11">
    <location>
        <begin position="117"/>
        <end position="121"/>
    </location>
    <ligand>
        <name>substrate</name>
    </ligand>
</feature>
<evidence type="ECO:0000256" key="3">
    <source>
        <dbReference type="ARBA" id="ARBA00005161"/>
    </source>
</evidence>
<evidence type="ECO:0000256" key="11">
    <source>
        <dbReference type="HAMAP-Rule" id="MF_00225"/>
    </source>
</evidence>
<dbReference type="EC" id="1.3.5.2" evidence="11"/>
<evidence type="ECO:0000259" key="13">
    <source>
        <dbReference type="Pfam" id="PF01180"/>
    </source>
</evidence>
<dbReference type="PANTHER" id="PTHR48109:SF4">
    <property type="entry name" value="DIHYDROOROTATE DEHYDROGENASE (QUINONE), MITOCHONDRIAL"/>
    <property type="match status" value="1"/>
</dbReference>
<feature type="binding site" evidence="11">
    <location>
        <position position="184"/>
    </location>
    <ligand>
        <name>substrate</name>
    </ligand>
</feature>
<feature type="binding site" evidence="11">
    <location>
        <position position="72"/>
    </location>
    <ligand>
        <name>substrate</name>
    </ligand>
</feature>